<dbReference type="Proteomes" id="UP000250321">
    <property type="component" value="Unassembled WGS sequence"/>
</dbReference>
<organism evidence="1 2">
    <name type="scientific">Prunus yedoensis var. nudiflora</name>
    <dbReference type="NCBI Taxonomy" id="2094558"/>
    <lineage>
        <taxon>Eukaryota</taxon>
        <taxon>Viridiplantae</taxon>
        <taxon>Streptophyta</taxon>
        <taxon>Embryophyta</taxon>
        <taxon>Tracheophyta</taxon>
        <taxon>Spermatophyta</taxon>
        <taxon>Magnoliopsida</taxon>
        <taxon>eudicotyledons</taxon>
        <taxon>Gunneridae</taxon>
        <taxon>Pentapetalae</taxon>
        <taxon>rosids</taxon>
        <taxon>fabids</taxon>
        <taxon>Rosales</taxon>
        <taxon>Rosaceae</taxon>
        <taxon>Amygdaloideae</taxon>
        <taxon>Amygdaleae</taxon>
        <taxon>Prunus</taxon>
    </lineage>
</organism>
<dbReference type="EMBL" id="PJQY01002652">
    <property type="protein sequence ID" value="PQP91882.1"/>
    <property type="molecule type" value="Genomic_DNA"/>
</dbReference>
<evidence type="ECO:0000313" key="1">
    <source>
        <dbReference type="EMBL" id="PQP91882.1"/>
    </source>
</evidence>
<protein>
    <submittedName>
        <fullName evidence="1">Uncharacterized protein</fullName>
    </submittedName>
</protein>
<evidence type="ECO:0000313" key="2">
    <source>
        <dbReference type="Proteomes" id="UP000250321"/>
    </source>
</evidence>
<dbReference type="AlphaFoldDB" id="A0A314XF78"/>
<sequence length="55" mass="5871">MAKSDEGKKMGAPAGLRDGILPCVPKSLGLLDAFTWNLFLSLPAAHHMWIPQAPA</sequence>
<name>A0A314XF78_PRUYE</name>
<reference evidence="1 2" key="1">
    <citation type="submission" date="2018-02" db="EMBL/GenBank/DDBJ databases">
        <title>Draft genome of wild Prunus yedoensis var. nudiflora.</title>
        <authorList>
            <person name="Baek S."/>
            <person name="Kim J.-H."/>
            <person name="Choi K."/>
            <person name="Kim G.-B."/>
            <person name="Cho A."/>
            <person name="Jang H."/>
            <person name="Shin C.-H."/>
            <person name="Yu H.-J."/>
            <person name="Mun J.-H."/>
        </authorList>
    </citation>
    <scope>NUCLEOTIDE SEQUENCE [LARGE SCALE GENOMIC DNA]</scope>
    <source>
        <strain evidence="2">cv. Jeju island</strain>
        <tissue evidence="1">Leaf</tissue>
    </source>
</reference>
<accession>A0A314XF78</accession>
<comment type="caution">
    <text evidence="1">The sequence shown here is derived from an EMBL/GenBank/DDBJ whole genome shotgun (WGS) entry which is preliminary data.</text>
</comment>
<proteinExistence type="predicted"/>
<keyword evidence="2" id="KW-1185">Reference proteome</keyword>
<gene>
    <name evidence="1" type="ORF">Pyn_27430</name>
</gene>